<dbReference type="Gene3D" id="3.40.50.10170">
    <property type="match status" value="1"/>
</dbReference>
<keyword evidence="3" id="KW-1185">Reference proteome</keyword>
<dbReference type="AlphaFoldDB" id="A0A1H9TSM4"/>
<reference evidence="3" key="1">
    <citation type="submission" date="2016-10" db="EMBL/GenBank/DDBJ databases">
        <authorList>
            <person name="de Groot N.N."/>
        </authorList>
    </citation>
    <scope>NUCLEOTIDE SEQUENCE [LARGE SCALE GENOMIC DNA]</scope>
    <source>
        <strain evidence="3">10nlg</strain>
    </source>
</reference>
<dbReference type="Gene3D" id="3.30.1180.10">
    <property type="match status" value="1"/>
</dbReference>
<dbReference type="PROSITE" id="PS51482">
    <property type="entry name" value="DEGV"/>
    <property type="match status" value="1"/>
</dbReference>
<dbReference type="InterPro" id="IPR043168">
    <property type="entry name" value="DegV_C"/>
</dbReference>
<dbReference type="PANTHER" id="PTHR33434">
    <property type="entry name" value="DEGV DOMAIN-CONTAINING PROTEIN DR_1986-RELATED"/>
    <property type="match status" value="1"/>
</dbReference>
<dbReference type="NCBIfam" id="TIGR00762">
    <property type="entry name" value="DegV"/>
    <property type="match status" value="1"/>
</dbReference>
<dbReference type="PANTHER" id="PTHR33434:SF2">
    <property type="entry name" value="FATTY ACID-BINDING PROTEIN TM_1468"/>
    <property type="match status" value="1"/>
</dbReference>
<protein>
    <submittedName>
        <fullName evidence="2">EDD domain protein, DegV family</fullName>
    </submittedName>
</protein>
<dbReference type="InterPro" id="IPR050270">
    <property type="entry name" value="DegV_domain_contain"/>
</dbReference>
<keyword evidence="1" id="KW-0446">Lipid-binding</keyword>
<name>A0A1H9TSM4_9BACI</name>
<dbReference type="GO" id="GO:0008289">
    <property type="term" value="F:lipid binding"/>
    <property type="evidence" value="ECO:0007669"/>
    <property type="project" value="UniProtKB-KW"/>
</dbReference>
<evidence type="ECO:0000313" key="2">
    <source>
        <dbReference type="EMBL" id="SES00310.1"/>
    </source>
</evidence>
<organism evidence="2 3">
    <name type="scientific">Salisediminibacterium halotolerans</name>
    <dbReference type="NCBI Taxonomy" id="517425"/>
    <lineage>
        <taxon>Bacteria</taxon>
        <taxon>Bacillati</taxon>
        <taxon>Bacillota</taxon>
        <taxon>Bacilli</taxon>
        <taxon>Bacillales</taxon>
        <taxon>Bacillaceae</taxon>
        <taxon>Salisediminibacterium</taxon>
    </lineage>
</organism>
<dbReference type="Proteomes" id="UP000199318">
    <property type="component" value="Unassembled WGS sequence"/>
</dbReference>
<dbReference type="SUPFAM" id="SSF82549">
    <property type="entry name" value="DAK1/DegV-like"/>
    <property type="match status" value="1"/>
</dbReference>
<dbReference type="EMBL" id="FOGV01000011">
    <property type="protein sequence ID" value="SES00310.1"/>
    <property type="molecule type" value="Genomic_DNA"/>
</dbReference>
<proteinExistence type="predicted"/>
<gene>
    <name evidence="2" type="ORF">SAMN05444126_11121</name>
</gene>
<accession>A0A1H9TSM4</accession>
<sequence>MSEIAIVTDSTAYLSAAERSEYGITMVPLNVIFGDETFQEETDITAEQFYEKMKSAEQLPTTSQPPVGLFEETFSELAKTYDDIIVVMLSSGISGAHQTALTAANVTENARVHVFDSEISCYVQGFFVLTAAKLAEKGKSVKEIMDHLYDMKTRTRAYFMADDLSHLHRGGRLNGAQLIVGSMLQIKPVLHFENKVIVPYEKVRTEKKALAKIRALLDEDAAGGEALEIAVIHANRPDKAEEIAAEIRGRYPACNVTVSHFGPVIGTHIGEGSLGIGWTEARLTV</sequence>
<dbReference type="Pfam" id="PF02645">
    <property type="entry name" value="DegV"/>
    <property type="match status" value="1"/>
</dbReference>
<comment type="caution">
    <text evidence="2">The sequence shown here is derived from an EMBL/GenBank/DDBJ whole genome shotgun (WGS) entry which is preliminary data.</text>
</comment>
<dbReference type="InterPro" id="IPR003797">
    <property type="entry name" value="DegV"/>
</dbReference>
<evidence type="ECO:0000256" key="1">
    <source>
        <dbReference type="ARBA" id="ARBA00023121"/>
    </source>
</evidence>
<dbReference type="STRING" id="1464123.SAMN05444126_11121"/>
<evidence type="ECO:0000313" key="3">
    <source>
        <dbReference type="Proteomes" id="UP000199318"/>
    </source>
</evidence>
<dbReference type="OrthoDB" id="9775494at2"/>
<dbReference type="RefSeq" id="WP_093072819.1">
    <property type="nucleotide sequence ID" value="NZ_FOGV01000011.1"/>
</dbReference>